<dbReference type="NCBIfam" id="TIGR01241">
    <property type="entry name" value="FtsH_fam"/>
    <property type="match status" value="1"/>
</dbReference>
<proteinExistence type="inferred from homology"/>
<dbReference type="InterPro" id="IPR000642">
    <property type="entry name" value="Peptidase_M41"/>
</dbReference>
<dbReference type="Proteomes" id="UP000008743">
    <property type="component" value="Unassembled WGS sequence"/>
</dbReference>
<keyword evidence="13" id="KW-0496">Mitochondrion</keyword>
<evidence type="ECO:0000313" key="18">
    <source>
        <dbReference type="Proteomes" id="UP000008743"/>
    </source>
</evidence>
<dbReference type="GO" id="GO:0016887">
    <property type="term" value="F:ATP hydrolysis activity"/>
    <property type="evidence" value="ECO:0007669"/>
    <property type="project" value="InterPro"/>
</dbReference>
<evidence type="ECO:0000256" key="5">
    <source>
        <dbReference type="ARBA" id="ARBA00010550"/>
    </source>
</evidence>
<evidence type="ECO:0000256" key="11">
    <source>
        <dbReference type="ARBA" id="ARBA00022840"/>
    </source>
</evidence>
<keyword evidence="7" id="KW-0479">Metal-binding</keyword>
<protein>
    <recommendedName>
        <fullName evidence="16">AAA+ ATPase domain-containing protein</fullName>
    </recommendedName>
</protein>
<accession>A0A0D2WIN3</accession>
<dbReference type="FunFam" id="1.10.8.60:FF:000001">
    <property type="entry name" value="ATP-dependent zinc metalloprotease FtsH"/>
    <property type="match status" value="1"/>
</dbReference>
<keyword evidence="14" id="KW-0472">Membrane</keyword>
<evidence type="ECO:0000256" key="3">
    <source>
        <dbReference type="ARBA" id="ARBA00004370"/>
    </source>
</evidence>
<dbReference type="Pfam" id="PF17862">
    <property type="entry name" value="AAA_lid_3"/>
    <property type="match status" value="1"/>
</dbReference>
<feature type="domain" description="AAA+ ATPase" evidence="16">
    <location>
        <begin position="399"/>
        <end position="535"/>
    </location>
</feature>
<keyword evidence="8" id="KW-0547">Nucleotide-binding</keyword>
<dbReference type="MEROPS" id="M41.018"/>
<evidence type="ECO:0000259" key="16">
    <source>
        <dbReference type="SMART" id="SM00382"/>
    </source>
</evidence>
<dbReference type="InterPro" id="IPR027417">
    <property type="entry name" value="P-loop_NTPase"/>
</dbReference>
<dbReference type="InterPro" id="IPR005936">
    <property type="entry name" value="FtsH"/>
</dbReference>
<keyword evidence="11" id="KW-0067">ATP-binding</keyword>
<evidence type="ECO:0000256" key="12">
    <source>
        <dbReference type="ARBA" id="ARBA00023049"/>
    </source>
</evidence>
<feature type="region of interest" description="Disordered" evidence="15">
    <location>
        <begin position="282"/>
        <end position="303"/>
    </location>
</feature>
<keyword evidence="18" id="KW-1185">Reference proteome</keyword>
<evidence type="ECO:0000256" key="15">
    <source>
        <dbReference type="SAM" id="MobiDB-lite"/>
    </source>
</evidence>
<dbReference type="FunFam" id="3.40.50.300:FF:000175">
    <property type="entry name" value="ATP-dependent zinc metalloprotease FTSH 4"/>
    <property type="match status" value="1"/>
</dbReference>
<evidence type="ECO:0000256" key="1">
    <source>
        <dbReference type="ARBA" id="ARBA00001947"/>
    </source>
</evidence>
<dbReference type="SUPFAM" id="SSF52540">
    <property type="entry name" value="P-loop containing nucleoside triphosphate hydrolases"/>
    <property type="match status" value="1"/>
</dbReference>
<evidence type="ECO:0000256" key="9">
    <source>
        <dbReference type="ARBA" id="ARBA00022801"/>
    </source>
</evidence>
<dbReference type="InParanoid" id="A0A0D2WIN3"/>
<dbReference type="GO" id="GO:0046872">
    <property type="term" value="F:metal ion binding"/>
    <property type="evidence" value="ECO:0007669"/>
    <property type="project" value="UniProtKB-KW"/>
</dbReference>
<dbReference type="Gene3D" id="1.10.8.60">
    <property type="match status" value="1"/>
</dbReference>
<gene>
    <name evidence="17" type="ORF">CAOG_001156</name>
</gene>
<dbReference type="Pfam" id="PF01434">
    <property type="entry name" value="Peptidase_M41"/>
    <property type="match status" value="1"/>
</dbReference>
<dbReference type="eggNOG" id="KOG0734">
    <property type="taxonomic scope" value="Eukaryota"/>
</dbReference>
<dbReference type="PANTHER" id="PTHR23076:SF97">
    <property type="entry name" value="ATP-DEPENDENT ZINC METALLOPROTEASE YME1L1"/>
    <property type="match status" value="1"/>
</dbReference>
<name>A0A0D2WIN3_CAPO3</name>
<sequence>MNDVGFSPRLLSPVSGLVTLVRDASSSFLASVIAAPATEAQSQVHAQTRALASTPSIVHTVSDATVADRAASGSGSLLVAEPLPVVPSASASSNSAVGLHPADQKLSTAMMPFRSHGLRVASVAATAAAVLAGVRRRAATSLTRQLHPLLVMPSAAAAAAVAAASSSSSSLALVARAVAGPALYTPVPAVAFASLPYRRAAATMPFGVSSRFSSSSAPTLMPQPSSSLTLTMPTRSFFGQANNRSVSFPSAINPQPQSRAQDGTAANGSRLDGFLDRFKYQEQGSGRSTKSATSDGGEPGTHDAPIVVEVAQGSFKSQLFSLARQLIMVTVLMAYLSTMLEERTGMSKSMNQHNEVQPDTNSDCRFADVAGVDEAKEELTEIVEYLKDPEKFQRLGGRLPKGVLLYGPPGTGKTLLAKAISNEAKASFFYASGSEFDELFVGVGSKRIRELFAQAKRKSPAIIFIDEIDAIGASRTTRDQQFSKMTLNQLLIEMDGFKQNDGVIVIAATNFPELLDKALVRPGRFDRHVTVPLPDVLGRKQILDVHTKDIPVAKNVDLSIIARGTPGFSGAELAEVVNQAALKASVEGDKVVTMAHLEYAKDKIIMGAERKSAVIDDSVRKITAYHEGGHALVALMSHGAHPVHKATIMPRGRALGMVAQLPEKDEISTTRRQLLARLEVCMGGRVAEELIFGHDNITSGASSDIASATSLARAMVTQYGMSEKIGPVLHREEDMDKLSPETLAVIESEVKALVETAYKNATQMLRTNSTELHRIAQALIEYETLNGEELKLIVQGKSIPRDPVTPKKQ</sequence>
<comment type="similarity">
    <text evidence="5">In the N-terminal section; belongs to the AAA ATPase family.</text>
</comment>
<keyword evidence="10" id="KW-0862">Zinc</keyword>
<reference evidence="18" key="1">
    <citation type="submission" date="2011-02" db="EMBL/GenBank/DDBJ databases">
        <title>The Genome Sequence of Capsaspora owczarzaki ATCC 30864.</title>
        <authorList>
            <person name="Russ C."/>
            <person name="Cuomo C."/>
            <person name="Burger G."/>
            <person name="Gray M.W."/>
            <person name="Holland P.W.H."/>
            <person name="King N."/>
            <person name="Lang F.B.F."/>
            <person name="Roger A.J."/>
            <person name="Ruiz-Trillo I."/>
            <person name="Young S.K."/>
            <person name="Zeng Q."/>
            <person name="Gargeya S."/>
            <person name="Alvarado L."/>
            <person name="Berlin A."/>
            <person name="Chapman S.B."/>
            <person name="Chen Z."/>
            <person name="Freedman E."/>
            <person name="Gellesch M."/>
            <person name="Goldberg J."/>
            <person name="Griggs A."/>
            <person name="Gujja S."/>
            <person name="Heilman E."/>
            <person name="Heiman D."/>
            <person name="Howarth C."/>
            <person name="Mehta T."/>
            <person name="Neiman D."/>
            <person name="Pearson M."/>
            <person name="Roberts A."/>
            <person name="Saif S."/>
            <person name="Shea T."/>
            <person name="Shenoy N."/>
            <person name="Sisk P."/>
            <person name="Stolte C."/>
            <person name="Sykes S."/>
            <person name="White J."/>
            <person name="Yandava C."/>
            <person name="Haas B."/>
            <person name="Nusbaum C."/>
            <person name="Birren B."/>
        </authorList>
    </citation>
    <scope>NUCLEOTIDE SEQUENCE</scope>
    <source>
        <strain evidence="18">ATCC 30864</strain>
    </source>
</reference>
<dbReference type="FunFam" id="1.20.58.760:FF:000002">
    <property type="entry name" value="ATP-dependent zinc metalloprotease FtsH"/>
    <property type="match status" value="1"/>
</dbReference>
<dbReference type="Pfam" id="PF00004">
    <property type="entry name" value="AAA"/>
    <property type="match status" value="1"/>
</dbReference>
<dbReference type="InterPro" id="IPR003593">
    <property type="entry name" value="AAA+_ATPase"/>
</dbReference>
<dbReference type="SUPFAM" id="SSF140990">
    <property type="entry name" value="FtsH protease domain-like"/>
    <property type="match status" value="1"/>
</dbReference>
<feature type="compositionally biased region" description="Polar residues" evidence="15">
    <location>
        <begin position="248"/>
        <end position="267"/>
    </location>
</feature>
<dbReference type="PhylomeDB" id="A0A0D2WIN3"/>
<evidence type="ECO:0000256" key="6">
    <source>
        <dbReference type="ARBA" id="ARBA00022670"/>
    </source>
</evidence>
<organism evidence="17 18">
    <name type="scientific">Capsaspora owczarzaki (strain ATCC 30864)</name>
    <dbReference type="NCBI Taxonomy" id="595528"/>
    <lineage>
        <taxon>Eukaryota</taxon>
        <taxon>Filasterea</taxon>
        <taxon>Capsaspora</taxon>
    </lineage>
</organism>
<evidence type="ECO:0000256" key="10">
    <source>
        <dbReference type="ARBA" id="ARBA00022833"/>
    </source>
</evidence>
<dbReference type="EMBL" id="KE346360">
    <property type="protein sequence ID" value="KJE89725.1"/>
    <property type="molecule type" value="Genomic_DNA"/>
</dbReference>
<keyword evidence="12" id="KW-0482">Metalloprotease</keyword>
<dbReference type="GO" id="GO:0005524">
    <property type="term" value="F:ATP binding"/>
    <property type="evidence" value="ECO:0007669"/>
    <property type="project" value="UniProtKB-KW"/>
</dbReference>
<dbReference type="InterPro" id="IPR003959">
    <property type="entry name" value="ATPase_AAA_core"/>
</dbReference>
<dbReference type="GO" id="GO:0005743">
    <property type="term" value="C:mitochondrial inner membrane"/>
    <property type="evidence" value="ECO:0007669"/>
    <property type="project" value="TreeGrafter"/>
</dbReference>
<dbReference type="InterPro" id="IPR003960">
    <property type="entry name" value="ATPase_AAA_CS"/>
</dbReference>
<evidence type="ECO:0000256" key="7">
    <source>
        <dbReference type="ARBA" id="ARBA00022723"/>
    </source>
</evidence>
<dbReference type="Gene3D" id="3.40.50.300">
    <property type="entry name" value="P-loop containing nucleotide triphosphate hydrolases"/>
    <property type="match status" value="1"/>
</dbReference>
<keyword evidence="6" id="KW-0645">Protease</keyword>
<dbReference type="InterPro" id="IPR041569">
    <property type="entry name" value="AAA_lid_3"/>
</dbReference>
<evidence type="ECO:0000256" key="4">
    <source>
        <dbReference type="ARBA" id="ARBA00010044"/>
    </source>
</evidence>
<evidence type="ECO:0000256" key="2">
    <source>
        <dbReference type="ARBA" id="ARBA00004173"/>
    </source>
</evidence>
<evidence type="ECO:0000313" key="17">
    <source>
        <dbReference type="EMBL" id="KJE89725.1"/>
    </source>
</evidence>
<dbReference type="GO" id="GO:0006515">
    <property type="term" value="P:protein quality control for misfolded or incompletely synthesized proteins"/>
    <property type="evidence" value="ECO:0007669"/>
    <property type="project" value="TreeGrafter"/>
</dbReference>
<comment type="subcellular location">
    <subcellularLocation>
        <location evidence="3">Membrane</location>
    </subcellularLocation>
    <subcellularLocation>
        <location evidence="2">Mitochondrion</location>
    </subcellularLocation>
</comment>
<dbReference type="PROSITE" id="PS00674">
    <property type="entry name" value="AAA"/>
    <property type="match status" value="1"/>
</dbReference>
<dbReference type="InterPro" id="IPR037219">
    <property type="entry name" value="Peptidase_M41-like"/>
</dbReference>
<dbReference type="STRING" id="595528.A0A0D2WIN3"/>
<evidence type="ECO:0000256" key="8">
    <source>
        <dbReference type="ARBA" id="ARBA00022741"/>
    </source>
</evidence>
<evidence type="ECO:0000256" key="13">
    <source>
        <dbReference type="ARBA" id="ARBA00023128"/>
    </source>
</evidence>
<dbReference type="GO" id="GO:0004222">
    <property type="term" value="F:metalloendopeptidase activity"/>
    <property type="evidence" value="ECO:0007669"/>
    <property type="project" value="InterPro"/>
</dbReference>
<comment type="similarity">
    <text evidence="4">In the C-terminal section; belongs to the peptidase M41 family.</text>
</comment>
<dbReference type="OrthoDB" id="1413014at2759"/>
<dbReference type="PANTHER" id="PTHR23076">
    <property type="entry name" value="METALLOPROTEASE M41 FTSH"/>
    <property type="match status" value="1"/>
</dbReference>
<dbReference type="AlphaFoldDB" id="A0A0D2WIN3"/>
<dbReference type="GO" id="GO:0004176">
    <property type="term" value="F:ATP-dependent peptidase activity"/>
    <property type="evidence" value="ECO:0007669"/>
    <property type="project" value="InterPro"/>
</dbReference>
<feature type="region of interest" description="Disordered" evidence="15">
    <location>
        <begin position="248"/>
        <end position="268"/>
    </location>
</feature>
<comment type="cofactor">
    <cofactor evidence="1">
        <name>Zn(2+)</name>
        <dbReference type="ChEBI" id="CHEBI:29105"/>
    </cofactor>
</comment>
<dbReference type="CDD" id="cd19501">
    <property type="entry name" value="RecA-like_FtsH"/>
    <property type="match status" value="1"/>
</dbReference>
<dbReference type="SMART" id="SM00382">
    <property type="entry name" value="AAA"/>
    <property type="match status" value="1"/>
</dbReference>
<feature type="compositionally biased region" description="Polar residues" evidence="15">
    <location>
        <begin position="282"/>
        <end position="294"/>
    </location>
</feature>
<dbReference type="Gene3D" id="1.20.58.760">
    <property type="entry name" value="Peptidase M41"/>
    <property type="match status" value="1"/>
</dbReference>
<keyword evidence="9" id="KW-0378">Hydrolase</keyword>
<dbReference type="HAMAP" id="MF_01458">
    <property type="entry name" value="FtsH"/>
    <property type="match status" value="1"/>
</dbReference>
<evidence type="ECO:0000256" key="14">
    <source>
        <dbReference type="ARBA" id="ARBA00023136"/>
    </source>
</evidence>
<dbReference type="FunCoup" id="A0A0D2WIN3">
    <property type="interactions" value="519"/>
</dbReference>
<dbReference type="GO" id="GO:0007005">
    <property type="term" value="P:mitochondrion organization"/>
    <property type="evidence" value="ECO:0007669"/>
    <property type="project" value="TreeGrafter"/>
</dbReference>